<dbReference type="PANTHER" id="PTHR32089:SF119">
    <property type="entry name" value="METHYL-ACCEPTING CHEMOTAXIS PROTEIN CTPL"/>
    <property type="match status" value="1"/>
</dbReference>
<organism evidence="9 10">
    <name type="scientific">Hahella chejuensis (strain KCTC 2396)</name>
    <dbReference type="NCBI Taxonomy" id="349521"/>
    <lineage>
        <taxon>Bacteria</taxon>
        <taxon>Pseudomonadati</taxon>
        <taxon>Pseudomonadota</taxon>
        <taxon>Gammaproteobacteria</taxon>
        <taxon>Oceanospirillales</taxon>
        <taxon>Hahellaceae</taxon>
        <taxon>Hahella</taxon>
    </lineage>
</organism>
<sequence length="653" mass="69981">MFANMKLRTKLAATGVALLLPLIWVTYLLSDEMDIRINFGAQEILGVEYLNPLQNLLDQAGEYKVAVAANNSVTQIVSRIEKAMSALEKEQQRSGVALKTAEQYANLLKVWGQARTTPSTAEADALIAAARELIARAGDTSNLILDPDLDTYYVMDALLLKLPNSLDLLAQMREFGTGLMNSGSMSADDKTRMVVLSGLLQSDLDGVIYDSKVAYENNAAGDMPKSVGQAVESYTQAIGNFLGFVEKNITGRSLNVDVNGFKSAAQRAVESNMALYQQASPALKNMLQRRIDGFSSHKFALLAGVIVFELLAIVFSVMTVRRILNQLGGEPEYAADIVRAIAAGDLTRDVKINDGDATSLLAGIRNMQKSLQDLIGKVSDSASKILSFAAEITQTTEAIVTSSSRQSHATATMSSAVQEVAASLHEMVASAGEARSLSLESNQRSSEGKDIVEQVSEDIRRLCNFVGDSAKSVQSLGQQSEQIYSIVNVIKGIAEQTNLLALNAAIEAARAGEQGRGFAVVADEVRNLAARTASSTVEITDMIQRIKDDTLAVVKRMDSGVEEASRSAGRVTLTVDAIAAISDLSESVNRSVTEISTALEQQAQANELLSENVDEIAQLAEQNHGSVEKTADNLSELKALADTLEAAIASFKV</sequence>
<keyword evidence="4" id="KW-0472">Membrane</keyword>
<evidence type="ECO:0000313" key="9">
    <source>
        <dbReference type="EMBL" id="ABC31543.1"/>
    </source>
</evidence>
<keyword evidence="5 7" id="KW-0807">Transducer</keyword>
<dbReference type="Gene3D" id="1.10.287.950">
    <property type="entry name" value="Methyl-accepting chemotaxis protein"/>
    <property type="match status" value="1"/>
</dbReference>
<dbReference type="AlphaFoldDB" id="Q2SCT1"/>
<dbReference type="RefSeq" id="WP_011398608.1">
    <property type="nucleotide sequence ID" value="NC_007645.1"/>
</dbReference>
<accession>Q2SCT1</accession>
<keyword evidence="10" id="KW-1185">Reference proteome</keyword>
<proteinExistence type="inferred from homology"/>
<evidence type="ECO:0000256" key="6">
    <source>
        <dbReference type="ARBA" id="ARBA00029447"/>
    </source>
</evidence>
<gene>
    <name evidence="9" type="ordered locus">HCH_04850</name>
</gene>
<evidence type="ECO:0000256" key="5">
    <source>
        <dbReference type="ARBA" id="ARBA00023224"/>
    </source>
</evidence>
<evidence type="ECO:0000259" key="8">
    <source>
        <dbReference type="PROSITE" id="PS50111"/>
    </source>
</evidence>
<name>Q2SCT1_HAHCH</name>
<dbReference type="GO" id="GO:0004888">
    <property type="term" value="F:transmembrane signaling receptor activity"/>
    <property type="evidence" value="ECO:0007669"/>
    <property type="project" value="InterPro"/>
</dbReference>
<dbReference type="OrthoDB" id="2489132at2"/>
<evidence type="ECO:0000256" key="1">
    <source>
        <dbReference type="ARBA" id="ARBA00004141"/>
    </source>
</evidence>
<dbReference type="eggNOG" id="COG0840">
    <property type="taxonomic scope" value="Bacteria"/>
</dbReference>
<dbReference type="FunFam" id="1.10.287.950:FF:000001">
    <property type="entry name" value="Methyl-accepting chemotaxis sensory transducer"/>
    <property type="match status" value="1"/>
</dbReference>
<dbReference type="GO" id="GO:0006935">
    <property type="term" value="P:chemotaxis"/>
    <property type="evidence" value="ECO:0007669"/>
    <property type="project" value="InterPro"/>
</dbReference>
<dbReference type="InterPro" id="IPR004090">
    <property type="entry name" value="Chemotax_Me-accpt_rcpt"/>
</dbReference>
<dbReference type="SMART" id="SM00283">
    <property type="entry name" value="MA"/>
    <property type="match status" value="1"/>
</dbReference>
<dbReference type="PRINTS" id="PR00260">
    <property type="entry name" value="CHEMTRNSDUCR"/>
</dbReference>
<dbReference type="GO" id="GO:0016020">
    <property type="term" value="C:membrane"/>
    <property type="evidence" value="ECO:0007669"/>
    <property type="project" value="UniProtKB-SubCell"/>
</dbReference>
<dbReference type="CDD" id="cd11386">
    <property type="entry name" value="MCP_signal"/>
    <property type="match status" value="1"/>
</dbReference>
<dbReference type="EMBL" id="CP000155">
    <property type="protein sequence ID" value="ABC31543.1"/>
    <property type="molecule type" value="Genomic_DNA"/>
</dbReference>
<protein>
    <submittedName>
        <fullName evidence="9">Methyl-accepting chemotaxis protein</fullName>
    </submittedName>
</protein>
<dbReference type="Proteomes" id="UP000000238">
    <property type="component" value="Chromosome"/>
</dbReference>
<evidence type="ECO:0000256" key="3">
    <source>
        <dbReference type="ARBA" id="ARBA00022989"/>
    </source>
</evidence>
<comment type="similarity">
    <text evidence="6">Belongs to the methyl-accepting chemotaxis (MCP) protein family.</text>
</comment>
<evidence type="ECO:0000256" key="2">
    <source>
        <dbReference type="ARBA" id="ARBA00022692"/>
    </source>
</evidence>
<evidence type="ECO:0000256" key="4">
    <source>
        <dbReference type="ARBA" id="ARBA00023136"/>
    </source>
</evidence>
<feature type="domain" description="Methyl-accepting transducer" evidence="8">
    <location>
        <begin position="381"/>
        <end position="617"/>
    </location>
</feature>
<dbReference type="PROSITE" id="PS50111">
    <property type="entry name" value="CHEMOTAXIS_TRANSDUC_2"/>
    <property type="match status" value="1"/>
</dbReference>
<dbReference type="PANTHER" id="PTHR32089">
    <property type="entry name" value="METHYL-ACCEPTING CHEMOTAXIS PROTEIN MCPB"/>
    <property type="match status" value="1"/>
</dbReference>
<evidence type="ECO:0000313" key="10">
    <source>
        <dbReference type="Proteomes" id="UP000000238"/>
    </source>
</evidence>
<dbReference type="KEGG" id="hch:HCH_04850"/>
<evidence type="ECO:0000256" key="7">
    <source>
        <dbReference type="PROSITE-ProRule" id="PRU00284"/>
    </source>
</evidence>
<dbReference type="HOGENOM" id="CLU_000445_107_27_6"/>
<dbReference type="InterPro" id="IPR004089">
    <property type="entry name" value="MCPsignal_dom"/>
</dbReference>
<dbReference type="Pfam" id="PF00015">
    <property type="entry name" value="MCPsignal"/>
    <property type="match status" value="1"/>
</dbReference>
<dbReference type="SUPFAM" id="SSF58104">
    <property type="entry name" value="Methyl-accepting chemotaxis protein (MCP) signaling domain"/>
    <property type="match status" value="1"/>
</dbReference>
<keyword evidence="3" id="KW-1133">Transmembrane helix</keyword>
<comment type="subcellular location">
    <subcellularLocation>
        <location evidence="1">Membrane</location>
        <topology evidence="1">Multi-pass membrane protein</topology>
    </subcellularLocation>
</comment>
<reference evidence="9 10" key="1">
    <citation type="journal article" date="2005" name="Nucleic Acids Res.">
        <title>Genomic blueprint of Hahella chejuensis, a marine microbe producing an algicidal agent.</title>
        <authorList>
            <person name="Jeong H."/>
            <person name="Yim J.H."/>
            <person name="Lee C."/>
            <person name="Choi S.-H."/>
            <person name="Park Y.K."/>
            <person name="Yoon S.H."/>
            <person name="Hur C.-G."/>
            <person name="Kang H.-Y."/>
            <person name="Kim D."/>
            <person name="Lee H.H."/>
            <person name="Park K.H."/>
            <person name="Park S.-H."/>
            <person name="Park H.-S."/>
            <person name="Lee H.K."/>
            <person name="Oh T.K."/>
            <person name="Kim J.F."/>
        </authorList>
    </citation>
    <scope>NUCLEOTIDE SEQUENCE [LARGE SCALE GENOMIC DNA]</scope>
    <source>
        <strain evidence="9 10">KCTC 2396</strain>
    </source>
</reference>
<dbReference type="GO" id="GO:0007165">
    <property type="term" value="P:signal transduction"/>
    <property type="evidence" value="ECO:0007669"/>
    <property type="project" value="UniProtKB-KW"/>
</dbReference>
<keyword evidence="2" id="KW-0812">Transmembrane</keyword>
<dbReference type="STRING" id="349521.HCH_04850"/>